<dbReference type="Pfam" id="PF13977">
    <property type="entry name" value="TetR_C_6"/>
    <property type="match status" value="1"/>
</dbReference>
<dbReference type="PROSITE" id="PS50977">
    <property type="entry name" value="HTH_TETR_2"/>
    <property type="match status" value="1"/>
</dbReference>
<dbReference type="AlphaFoldDB" id="A0A3Q9J075"/>
<dbReference type="SUPFAM" id="SSF46689">
    <property type="entry name" value="Homeodomain-like"/>
    <property type="match status" value="1"/>
</dbReference>
<evidence type="ECO:0000256" key="1">
    <source>
        <dbReference type="ARBA" id="ARBA00022491"/>
    </source>
</evidence>
<dbReference type="PANTHER" id="PTHR47506">
    <property type="entry name" value="TRANSCRIPTIONAL REGULATORY PROTEIN"/>
    <property type="match status" value="1"/>
</dbReference>
<evidence type="ECO:0000256" key="3">
    <source>
        <dbReference type="ARBA" id="ARBA00023125"/>
    </source>
</evidence>
<dbReference type="InterPro" id="IPR001647">
    <property type="entry name" value="HTH_TetR"/>
</dbReference>
<dbReference type="SUPFAM" id="SSF48498">
    <property type="entry name" value="Tetracyclin repressor-like, C-terminal domain"/>
    <property type="match status" value="1"/>
</dbReference>
<keyword evidence="1" id="KW-0678">Repressor</keyword>
<evidence type="ECO:0000313" key="8">
    <source>
        <dbReference type="Proteomes" id="UP000276888"/>
    </source>
</evidence>
<evidence type="ECO:0000256" key="2">
    <source>
        <dbReference type="ARBA" id="ARBA00023015"/>
    </source>
</evidence>
<reference evidence="7 8" key="1">
    <citation type="submission" date="2018-08" db="EMBL/GenBank/DDBJ databases">
        <title>Microbacterium lemovicicum sp. nov., a bacterium isolated from a natural uranium-rich soil.</title>
        <authorList>
            <person name="ORTET P."/>
        </authorList>
    </citation>
    <scope>NUCLEOTIDE SEQUENCE [LARGE SCALE GENOMIC DNA]</scope>
    <source>
        <strain evidence="7 8">Viu22</strain>
    </source>
</reference>
<dbReference type="Pfam" id="PF00440">
    <property type="entry name" value="TetR_N"/>
    <property type="match status" value="1"/>
</dbReference>
<gene>
    <name evidence="7" type="primary">ttgR</name>
    <name evidence="7" type="ORF">CVS47_02875</name>
</gene>
<feature type="DNA-binding region" description="H-T-H motif" evidence="5">
    <location>
        <begin position="42"/>
        <end position="61"/>
    </location>
</feature>
<sequence length="223" mass="24226">MTDTIGAVGRTRGTYAKTAAKRIAILDAALEVFAESGYRAGSLREVATRVGMSEAGLLHHFANKGVLLQAVLDHRDERSRAVVDFDHEDGRVGLRGLISLALYNQSIPGVVELYCTLSAEATAPAHPAHAYFVNRYAYVRRSVGETFTRLREAGRLRADVDPARAAIATVAFMDGLQVQWLLDRDAVDMARELAGLFDSMVDFGEGESAMTGVVVIQREEEAA</sequence>
<dbReference type="RefSeq" id="WP_127096681.1">
    <property type="nucleotide sequence ID" value="NZ_CP031423.1"/>
</dbReference>
<dbReference type="GO" id="GO:0003677">
    <property type="term" value="F:DNA binding"/>
    <property type="evidence" value="ECO:0007669"/>
    <property type="project" value="UniProtKB-UniRule"/>
</dbReference>
<dbReference type="EMBL" id="CP031423">
    <property type="protein sequence ID" value="AZS38222.1"/>
    <property type="molecule type" value="Genomic_DNA"/>
</dbReference>
<dbReference type="KEGG" id="mlv:CVS47_02875"/>
<keyword evidence="3 5" id="KW-0238">DNA-binding</keyword>
<feature type="domain" description="HTH tetR-type" evidence="6">
    <location>
        <begin position="19"/>
        <end position="79"/>
    </location>
</feature>
<accession>A0A3Q9J075</accession>
<proteinExistence type="predicted"/>
<protein>
    <submittedName>
        <fullName evidence="7">HTH-type transcriptional regulator TtgR</fullName>
    </submittedName>
</protein>
<evidence type="ECO:0000313" key="7">
    <source>
        <dbReference type="EMBL" id="AZS38222.1"/>
    </source>
</evidence>
<dbReference type="PANTHER" id="PTHR47506:SF6">
    <property type="entry name" value="HTH-TYPE TRANSCRIPTIONAL REPRESSOR NEMR"/>
    <property type="match status" value="1"/>
</dbReference>
<dbReference type="OrthoDB" id="7505659at2"/>
<evidence type="ECO:0000256" key="5">
    <source>
        <dbReference type="PROSITE-ProRule" id="PRU00335"/>
    </source>
</evidence>
<dbReference type="Proteomes" id="UP000276888">
    <property type="component" value="Chromosome"/>
</dbReference>
<keyword evidence="2" id="KW-0805">Transcription regulation</keyword>
<keyword evidence="8" id="KW-1185">Reference proteome</keyword>
<keyword evidence="4" id="KW-0804">Transcription</keyword>
<evidence type="ECO:0000259" key="6">
    <source>
        <dbReference type="PROSITE" id="PS50977"/>
    </source>
</evidence>
<evidence type="ECO:0000256" key="4">
    <source>
        <dbReference type="ARBA" id="ARBA00023163"/>
    </source>
</evidence>
<dbReference type="PRINTS" id="PR00455">
    <property type="entry name" value="HTHTETR"/>
</dbReference>
<dbReference type="Gene3D" id="1.10.357.10">
    <property type="entry name" value="Tetracycline Repressor, domain 2"/>
    <property type="match status" value="1"/>
</dbReference>
<organism evidence="7 8">
    <name type="scientific">Microbacterium lemovicicum</name>
    <dbReference type="NCBI Taxonomy" id="1072463"/>
    <lineage>
        <taxon>Bacteria</taxon>
        <taxon>Bacillati</taxon>
        <taxon>Actinomycetota</taxon>
        <taxon>Actinomycetes</taxon>
        <taxon>Micrococcales</taxon>
        <taxon>Microbacteriaceae</taxon>
        <taxon>Microbacterium</taxon>
    </lineage>
</organism>
<dbReference type="InterPro" id="IPR009057">
    <property type="entry name" value="Homeodomain-like_sf"/>
</dbReference>
<dbReference type="InterPro" id="IPR036271">
    <property type="entry name" value="Tet_transcr_reg_TetR-rel_C_sf"/>
</dbReference>
<dbReference type="InterPro" id="IPR039538">
    <property type="entry name" value="BetI_C"/>
</dbReference>
<name>A0A3Q9J075_9MICO</name>